<feature type="domain" description="AAA" evidence="1">
    <location>
        <begin position="7"/>
        <end position="168"/>
    </location>
</feature>
<name>A0A964BUN5_9CYAN</name>
<dbReference type="SUPFAM" id="SSF52540">
    <property type="entry name" value="P-loop containing nucleoside triphosphate hydrolases"/>
    <property type="match status" value="1"/>
</dbReference>
<dbReference type="Gene3D" id="3.40.50.300">
    <property type="entry name" value="P-loop containing nucleotide triphosphate hydrolases"/>
    <property type="match status" value="1"/>
</dbReference>
<dbReference type="RefSeq" id="WP_229642918.1">
    <property type="nucleotide sequence ID" value="NZ_JADWDC010000118.1"/>
</dbReference>
<dbReference type="PANTHER" id="PTHR13696">
    <property type="entry name" value="P-LOOP CONTAINING NUCLEOSIDE TRIPHOSPHATE HYDROLASE"/>
    <property type="match status" value="1"/>
</dbReference>
<accession>A0A964BUN5</accession>
<proteinExistence type="predicted"/>
<comment type="caution">
    <text evidence="2">The sequence shown here is derived from an EMBL/GenBank/DDBJ whole genome shotgun (WGS) entry which is preliminary data.</text>
</comment>
<reference evidence="2" key="1">
    <citation type="journal article" date="2021" name="Antonie Van Leeuwenhoek">
        <title>Draft genome and description of Waterburya agarophytonicola gen. nov. sp. nov. (Pleurocapsales, Cyanobacteria): a seaweed symbiont.</title>
        <authorList>
            <person name="Bonthond G."/>
            <person name="Shalygin S."/>
            <person name="Bayer T."/>
            <person name="Weinberger F."/>
        </authorList>
    </citation>
    <scope>NUCLEOTIDE SEQUENCE</scope>
    <source>
        <strain evidence="2">KI4</strain>
    </source>
</reference>
<dbReference type="InterPro" id="IPR025669">
    <property type="entry name" value="AAA_dom"/>
</dbReference>
<dbReference type="InterPro" id="IPR050678">
    <property type="entry name" value="DNA_Partitioning_ATPase"/>
</dbReference>
<dbReference type="CDD" id="cd02042">
    <property type="entry name" value="ParAB_family"/>
    <property type="match status" value="1"/>
</dbReference>
<dbReference type="EMBL" id="JADWDC010000118">
    <property type="protein sequence ID" value="MCC0179820.1"/>
    <property type="molecule type" value="Genomic_DNA"/>
</dbReference>
<dbReference type="Proteomes" id="UP000729733">
    <property type="component" value="Unassembled WGS sequence"/>
</dbReference>
<keyword evidence="3" id="KW-1185">Reference proteome</keyword>
<evidence type="ECO:0000313" key="3">
    <source>
        <dbReference type="Proteomes" id="UP000729733"/>
    </source>
</evidence>
<dbReference type="AlphaFoldDB" id="A0A964BUN5"/>
<dbReference type="PANTHER" id="PTHR13696:SF99">
    <property type="entry name" value="COBYRINIC ACID AC-DIAMIDE SYNTHASE"/>
    <property type="match status" value="1"/>
</dbReference>
<organism evidence="2 3">
    <name type="scientific">Waterburya agarophytonicola KI4</name>
    <dbReference type="NCBI Taxonomy" id="2874699"/>
    <lineage>
        <taxon>Bacteria</taxon>
        <taxon>Bacillati</taxon>
        <taxon>Cyanobacteriota</taxon>
        <taxon>Cyanophyceae</taxon>
        <taxon>Pleurocapsales</taxon>
        <taxon>Hyellaceae</taxon>
        <taxon>Waterburya</taxon>
        <taxon>Waterburya agarophytonicola</taxon>
    </lineage>
</organism>
<gene>
    <name evidence="2" type="ORF">I4641_23050</name>
</gene>
<protein>
    <submittedName>
        <fullName evidence="2">ParA family protein</fullName>
    </submittedName>
</protein>
<sequence length="262" mass="29483">MTDQIILVMLSEAGGVGKTTIAVNVAYEWSLRGRSVTIIDLDNNHSLDAFVGLKPERDPRQTTARIFDRDFDGSWPLKSIFGSELISVCQGCRGLKEVGESLVLRKRREYALDKILKAYPLDCELIILDCRAGFDLLTENALAASTDILIPVDMGVKARTVSSLVNIIWQEFEELELSPSPRMMGLIPNHYNKDAAFHEDFIEALTRISQQLDIKLYPPLRTWQYLNNSAILGKPLKIIRSGDRMNSIFAGIVDDLEKIKEN</sequence>
<evidence type="ECO:0000259" key="1">
    <source>
        <dbReference type="Pfam" id="PF13614"/>
    </source>
</evidence>
<dbReference type="InterPro" id="IPR027417">
    <property type="entry name" value="P-loop_NTPase"/>
</dbReference>
<dbReference type="Pfam" id="PF13614">
    <property type="entry name" value="AAA_31"/>
    <property type="match status" value="1"/>
</dbReference>
<evidence type="ECO:0000313" key="2">
    <source>
        <dbReference type="EMBL" id="MCC0179820.1"/>
    </source>
</evidence>